<keyword evidence="2" id="KW-0812">Transmembrane</keyword>
<comment type="caution">
    <text evidence="3">The sequence shown here is derived from an EMBL/GenBank/DDBJ whole genome shotgun (WGS) entry which is preliminary data.</text>
</comment>
<feature type="compositionally biased region" description="Low complexity" evidence="1">
    <location>
        <begin position="298"/>
        <end position="310"/>
    </location>
</feature>
<protein>
    <recommendedName>
        <fullName evidence="5">Cohesin domain-containing protein</fullName>
    </recommendedName>
</protein>
<evidence type="ECO:0008006" key="5">
    <source>
        <dbReference type="Google" id="ProtNLM"/>
    </source>
</evidence>
<dbReference type="EMBL" id="LCHM01000005">
    <property type="protein sequence ID" value="KKT38845.1"/>
    <property type="molecule type" value="Genomic_DNA"/>
</dbReference>
<feature type="compositionally biased region" description="Low complexity" evidence="1">
    <location>
        <begin position="267"/>
        <end position="279"/>
    </location>
</feature>
<keyword evidence="2" id="KW-1133">Transmembrane helix</keyword>
<evidence type="ECO:0000313" key="4">
    <source>
        <dbReference type="Proteomes" id="UP000034617"/>
    </source>
</evidence>
<dbReference type="AlphaFoldDB" id="A0A0G1GW27"/>
<name>A0A0G1GW27_9BACT</name>
<reference evidence="3 4" key="1">
    <citation type="journal article" date="2015" name="Nature">
        <title>rRNA introns, odd ribosomes, and small enigmatic genomes across a large radiation of phyla.</title>
        <authorList>
            <person name="Brown C.T."/>
            <person name="Hug L.A."/>
            <person name="Thomas B.C."/>
            <person name="Sharon I."/>
            <person name="Castelle C.J."/>
            <person name="Singh A."/>
            <person name="Wilkins M.J."/>
            <person name="Williams K.H."/>
            <person name="Banfield J.F."/>
        </authorList>
    </citation>
    <scope>NUCLEOTIDE SEQUENCE [LARGE SCALE GENOMIC DNA]</scope>
</reference>
<organism evidence="3 4">
    <name type="scientific">Candidatus Gottesmanbacteria bacterium GW2011_GWB1_44_11c</name>
    <dbReference type="NCBI Taxonomy" id="1618447"/>
    <lineage>
        <taxon>Bacteria</taxon>
        <taxon>Candidatus Gottesmaniibacteriota</taxon>
    </lineage>
</organism>
<evidence type="ECO:0000313" key="3">
    <source>
        <dbReference type="EMBL" id="KKT38845.1"/>
    </source>
</evidence>
<dbReference type="Proteomes" id="UP000034617">
    <property type="component" value="Unassembled WGS sequence"/>
</dbReference>
<gene>
    <name evidence="3" type="ORF">UW22_C0005G0019</name>
</gene>
<proteinExistence type="predicted"/>
<evidence type="ECO:0000256" key="1">
    <source>
        <dbReference type="SAM" id="MobiDB-lite"/>
    </source>
</evidence>
<feature type="region of interest" description="Disordered" evidence="1">
    <location>
        <begin position="265"/>
        <end position="320"/>
    </location>
</feature>
<feature type="transmembrane region" description="Helical" evidence="2">
    <location>
        <begin position="82"/>
        <end position="100"/>
    </location>
</feature>
<evidence type="ECO:0000256" key="2">
    <source>
        <dbReference type="SAM" id="Phobius"/>
    </source>
</evidence>
<feature type="compositionally biased region" description="Polar residues" evidence="1">
    <location>
        <begin position="288"/>
        <end position="297"/>
    </location>
</feature>
<keyword evidence="2" id="KW-0472">Membrane</keyword>
<sequence length="320" mass="34616">MITSTVQRLPERVTETLTKTGKSTALIMSCGFYTMEPKSSTNQKSNGSSTHPSHAGKGDAVIVHGLPEFWITKLLRRLPKKTWLYGAIILFVSFNILLGYEIQNPQILRSKAAVGQAMISIKPSQRVLLGDGVFQLWLTVDQPVAFTRMELAFNPATLKLTQEVSWIHPSLNRKIMMTAMNQANATGEIALAVGLDPTRKAHAPTGTFQLAEFHLAPNTTAQNVTTTIAFTASALQIIGSNGIPMNVISKEAGVTLNPVSTVTPMAVTGTPVPTRTPTPTRKPESSPVPTKSPTQILTPTKRPTNTPTPTRKTESIPITN</sequence>
<accession>A0A0G1GW27</accession>